<accession>A0A8J3UUB8</accession>
<comment type="caution">
    <text evidence="2">The sequence shown here is derived from an EMBL/GenBank/DDBJ whole genome shotgun (WGS) entry which is preliminary data.</text>
</comment>
<feature type="transmembrane region" description="Helical" evidence="1">
    <location>
        <begin position="105"/>
        <end position="125"/>
    </location>
</feature>
<proteinExistence type="predicted"/>
<evidence type="ECO:0000256" key="1">
    <source>
        <dbReference type="SAM" id="Phobius"/>
    </source>
</evidence>
<keyword evidence="1" id="KW-0472">Membrane</keyword>
<dbReference type="EMBL" id="BOOQ01000074">
    <property type="protein sequence ID" value="GII51497.1"/>
    <property type="molecule type" value="Genomic_DNA"/>
</dbReference>
<dbReference type="AlphaFoldDB" id="A0A8J3UUB8"/>
<evidence type="ECO:0000313" key="2">
    <source>
        <dbReference type="EMBL" id="GII51497.1"/>
    </source>
</evidence>
<keyword evidence="1" id="KW-1133">Transmembrane helix</keyword>
<feature type="transmembrane region" description="Helical" evidence="1">
    <location>
        <begin position="137"/>
        <end position="160"/>
    </location>
</feature>
<gene>
    <name evidence="2" type="ORF">Psi02_79210</name>
</gene>
<protein>
    <submittedName>
        <fullName evidence="2">Uncharacterized protein</fullName>
    </submittedName>
</protein>
<organism evidence="2 3">
    <name type="scientific">Planotetraspora silvatica</name>
    <dbReference type="NCBI Taxonomy" id="234614"/>
    <lineage>
        <taxon>Bacteria</taxon>
        <taxon>Bacillati</taxon>
        <taxon>Actinomycetota</taxon>
        <taxon>Actinomycetes</taxon>
        <taxon>Streptosporangiales</taxon>
        <taxon>Streptosporangiaceae</taxon>
        <taxon>Planotetraspora</taxon>
    </lineage>
</organism>
<name>A0A8J3UUB8_9ACTN</name>
<sequence>MASYELIERHIQTLAERLPRPVVEELADGLSTSYEDQLERLGDPEAAARAALANFGDPDTITTAFVRLSPGKTTAIRLLVIGPLVGLSWGAALVTGHTWAWSIPLPARLAFGIALSTAVFMLVLAARERRHYQAVRLAALGGAVNVIVLDSAILGTVASLVPPPSVLLLLALTASIVRILLVVRAVPAMIRHP</sequence>
<keyword evidence="1" id="KW-0812">Transmembrane</keyword>
<reference evidence="2" key="1">
    <citation type="submission" date="2021-01" db="EMBL/GenBank/DDBJ databases">
        <title>Whole genome shotgun sequence of Planotetraspora silvatica NBRC 100141.</title>
        <authorList>
            <person name="Komaki H."/>
            <person name="Tamura T."/>
        </authorList>
    </citation>
    <scope>NUCLEOTIDE SEQUENCE</scope>
    <source>
        <strain evidence="2">NBRC 100141</strain>
    </source>
</reference>
<keyword evidence="3" id="KW-1185">Reference proteome</keyword>
<feature type="transmembrane region" description="Helical" evidence="1">
    <location>
        <begin position="166"/>
        <end position="186"/>
    </location>
</feature>
<feature type="transmembrane region" description="Helical" evidence="1">
    <location>
        <begin position="75"/>
        <end position="99"/>
    </location>
</feature>
<dbReference type="RefSeq" id="WP_203980980.1">
    <property type="nucleotide sequence ID" value="NZ_BAAAKY010000043.1"/>
</dbReference>
<dbReference type="Proteomes" id="UP000644610">
    <property type="component" value="Unassembled WGS sequence"/>
</dbReference>
<evidence type="ECO:0000313" key="3">
    <source>
        <dbReference type="Proteomes" id="UP000644610"/>
    </source>
</evidence>